<dbReference type="eggNOG" id="COG4176">
    <property type="taxonomic scope" value="Bacteria"/>
</dbReference>
<keyword evidence="4 7" id="KW-0812">Transmembrane</keyword>
<dbReference type="GO" id="GO:0031460">
    <property type="term" value="P:glycine betaine transport"/>
    <property type="evidence" value="ECO:0007669"/>
    <property type="project" value="TreeGrafter"/>
</dbReference>
<dbReference type="FunFam" id="1.10.3720.10:FF:000001">
    <property type="entry name" value="Glycine betaine ABC transporter, permease"/>
    <property type="match status" value="1"/>
</dbReference>
<dbReference type="Proteomes" id="UP000030595">
    <property type="component" value="Unassembled WGS sequence"/>
</dbReference>
<keyword evidence="5 7" id="KW-1133">Transmembrane helix</keyword>
<feature type="transmembrane region" description="Helical" evidence="7">
    <location>
        <begin position="140"/>
        <end position="166"/>
    </location>
</feature>
<dbReference type="OrthoDB" id="9801163at2"/>
<dbReference type="Gene3D" id="1.10.3720.10">
    <property type="entry name" value="MetI-like"/>
    <property type="match status" value="1"/>
</dbReference>
<dbReference type="GO" id="GO:0005275">
    <property type="term" value="F:amine transmembrane transporter activity"/>
    <property type="evidence" value="ECO:0007669"/>
    <property type="project" value="TreeGrafter"/>
</dbReference>
<dbReference type="GO" id="GO:0043190">
    <property type="term" value="C:ATP-binding cassette (ABC) transporter complex"/>
    <property type="evidence" value="ECO:0007669"/>
    <property type="project" value="TreeGrafter"/>
</dbReference>
<keyword evidence="3" id="KW-1003">Cell membrane</keyword>
<dbReference type="GO" id="GO:0015226">
    <property type="term" value="F:carnitine transmembrane transporter activity"/>
    <property type="evidence" value="ECO:0007669"/>
    <property type="project" value="TreeGrafter"/>
</dbReference>
<dbReference type="PROSITE" id="PS50928">
    <property type="entry name" value="ABC_TM1"/>
    <property type="match status" value="1"/>
</dbReference>
<dbReference type="AlphaFoldDB" id="A0A0A3J7L2"/>
<reference evidence="9 10" key="1">
    <citation type="submission" date="2014-02" db="EMBL/GenBank/DDBJ databases">
        <title>Draft genome sequence of Lysinibacillus massiliensis CCUG 49529.</title>
        <authorList>
            <person name="Zhang F."/>
            <person name="Wang G."/>
            <person name="Zhang L."/>
        </authorList>
    </citation>
    <scope>NUCLEOTIDE SEQUENCE [LARGE SCALE GENOMIC DNA]</scope>
    <source>
        <strain evidence="9 10">CCUG 49529</strain>
    </source>
</reference>
<comment type="similarity">
    <text evidence="7">Belongs to the binding-protein-dependent transport system permease family.</text>
</comment>
<protein>
    <submittedName>
        <fullName evidence="9">Choline ABC transporter permease</fullName>
    </submittedName>
</protein>
<evidence type="ECO:0000313" key="10">
    <source>
        <dbReference type="Proteomes" id="UP000030595"/>
    </source>
</evidence>
<dbReference type="SUPFAM" id="SSF161098">
    <property type="entry name" value="MetI-like"/>
    <property type="match status" value="1"/>
</dbReference>
<evidence type="ECO:0000256" key="5">
    <source>
        <dbReference type="ARBA" id="ARBA00022989"/>
    </source>
</evidence>
<dbReference type="PANTHER" id="PTHR47737:SF1">
    <property type="entry name" value="GLYCINE BETAINE_PROLINE BETAINE TRANSPORT SYSTEM PERMEASE PROTEIN PROW"/>
    <property type="match status" value="1"/>
</dbReference>
<feature type="transmembrane region" description="Helical" evidence="7">
    <location>
        <begin position="250"/>
        <end position="267"/>
    </location>
</feature>
<evidence type="ECO:0000256" key="3">
    <source>
        <dbReference type="ARBA" id="ARBA00022475"/>
    </source>
</evidence>
<feature type="domain" description="ABC transmembrane type-1" evidence="8">
    <location>
        <begin position="92"/>
        <end position="271"/>
    </location>
</feature>
<comment type="subcellular location">
    <subcellularLocation>
        <location evidence="7">Cell membrane</location>
        <topology evidence="7">Multi-pass membrane protein</topology>
    </subcellularLocation>
    <subcellularLocation>
        <location evidence="1">Membrane</location>
        <topology evidence="1">Multi-pass membrane protein</topology>
    </subcellularLocation>
</comment>
<sequence length="286" mass="31771">MDDFFNIRIPIGDGVAAFIDFLANNFERFFDFIFVIASSLIKWLESGLLAIPWWIFIVIVFAIGWYFKSLYSGVLYAFFMFLIGTFELWPETITTISVVLISVVLSLLIGIPLGIGMAFSKAMSVIMRPILDAMQTMPSFVYLIPVIFFFPLGNVPAVIATIIYALPPVIRLTELGLRNVDKEVIESAQSFGSSHFQMLMKVQLPQALPTIMAGVNQTTMMALAMAVVGSMVGAQGLGERVLYAINRIDISLGFEAGISIVFLAIIIDRVTDGIADRLQRQRRNFA</sequence>
<evidence type="ECO:0000256" key="6">
    <source>
        <dbReference type="ARBA" id="ARBA00023136"/>
    </source>
</evidence>
<keyword evidence="10" id="KW-1185">Reference proteome</keyword>
<name>A0A0A3J7L2_9BACL</name>
<comment type="caution">
    <text evidence="9">The sequence shown here is derived from an EMBL/GenBank/DDBJ whole genome shotgun (WGS) entry which is preliminary data.</text>
</comment>
<gene>
    <name evidence="9" type="ORF">CD30_03955</name>
</gene>
<evidence type="ECO:0000256" key="7">
    <source>
        <dbReference type="RuleBase" id="RU363032"/>
    </source>
</evidence>
<dbReference type="EMBL" id="JPVQ01000004">
    <property type="protein sequence ID" value="KGR91740.1"/>
    <property type="molecule type" value="Genomic_DNA"/>
</dbReference>
<keyword evidence="2 7" id="KW-0813">Transport</keyword>
<organism evidence="9 10">
    <name type="scientific">Ureibacillus massiliensis 4400831 = CIP 108448 = CCUG 49529</name>
    <dbReference type="NCBI Taxonomy" id="1211035"/>
    <lineage>
        <taxon>Bacteria</taxon>
        <taxon>Bacillati</taxon>
        <taxon>Bacillota</taxon>
        <taxon>Bacilli</taxon>
        <taxon>Bacillales</taxon>
        <taxon>Caryophanaceae</taxon>
        <taxon>Ureibacillus</taxon>
    </lineage>
</organism>
<feature type="transmembrane region" description="Helical" evidence="7">
    <location>
        <begin position="74"/>
        <end position="90"/>
    </location>
</feature>
<dbReference type="Pfam" id="PF00528">
    <property type="entry name" value="BPD_transp_1"/>
    <property type="match status" value="1"/>
</dbReference>
<evidence type="ECO:0000256" key="1">
    <source>
        <dbReference type="ARBA" id="ARBA00004141"/>
    </source>
</evidence>
<feature type="transmembrane region" description="Helical" evidence="7">
    <location>
        <begin position="96"/>
        <end position="119"/>
    </location>
</feature>
<accession>A0A0A3J7L2</accession>
<dbReference type="InterPro" id="IPR000515">
    <property type="entry name" value="MetI-like"/>
</dbReference>
<dbReference type="RefSeq" id="WP_036172663.1">
    <property type="nucleotide sequence ID" value="NZ_AVCZ01000004.1"/>
</dbReference>
<evidence type="ECO:0000256" key="2">
    <source>
        <dbReference type="ARBA" id="ARBA00022448"/>
    </source>
</evidence>
<feature type="transmembrane region" description="Helical" evidence="7">
    <location>
        <begin position="48"/>
        <end position="67"/>
    </location>
</feature>
<keyword evidence="6 7" id="KW-0472">Membrane</keyword>
<evidence type="ECO:0000256" key="4">
    <source>
        <dbReference type="ARBA" id="ARBA00022692"/>
    </source>
</evidence>
<dbReference type="InterPro" id="IPR035906">
    <property type="entry name" value="MetI-like_sf"/>
</dbReference>
<dbReference type="GO" id="GO:0015871">
    <property type="term" value="P:choline transport"/>
    <property type="evidence" value="ECO:0007669"/>
    <property type="project" value="TreeGrafter"/>
</dbReference>
<dbReference type="PANTHER" id="PTHR47737">
    <property type="entry name" value="GLYCINE BETAINE/PROLINE BETAINE TRANSPORT SYSTEM PERMEASE PROTEIN PROW"/>
    <property type="match status" value="1"/>
</dbReference>
<dbReference type="CDD" id="cd06261">
    <property type="entry name" value="TM_PBP2"/>
    <property type="match status" value="1"/>
</dbReference>
<evidence type="ECO:0000259" key="8">
    <source>
        <dbReference type="PROSITE" id="PS50928"/>
    </source>
</evidence>
<evidence type="ECO:0000313" key="9">
    <source>
        <dbReference type="EMBL" id="KGR91740.1"/>
    </source>
</evidence>
<proteinExistence type="inferred from homology"/>